<gene>
    <name evidence="2" type="ORF">EHS25_009205</name>
</gene>
<evidence type="ECO:0000313" key="3">
    <source>
        <dbReference type="Proteomes" id="UP000279259"/>
    </source>
</evidence>
<evidence type="ECO:0000256" key="1">
    <source>
        <dbReference type="SAM" id="Coils"/>
    </source>
</evidence>
<reference evidence="2 3" key="1">
    <citation type="submission" date="2018-11" db="EMBL/GenBank/DDBJ databases">
        <title>Genome sequence of Saitozyma podzolica DSM 27192.</title>
        <authorList>
            <person name="Aliyu H."/>
            <person name="Gorte O."/>
            <person name="Ochsenreither K."/>
        </authorList>
    </citation>
    <scope>NUCLEOTIDE SEQUENCE [LARGE SCALE GENOMIC DNA]</scope>
    <source>
        <strain evidence="2 3">DSM 27192</strain>
    </source>
</reference>
<keyword evidence="1" id="KW-0175">Coiled coil</keyword>
<proteinExistence type="predicted"/>
<keyword evidence="3" id="KW-1185">Reference proteome</keyword>
<dbReference type="Proteomes" id="UP000279259">
    <property type="component" value="Unassembled WGS sequence"/>
</dbReference>
<dbReference type="AlphaFoldDB" id="A0A427YL55"/>
<dbReference type="EMBL" id="RSCD01000007">
    <property type="protein sequence ID" value="RSH91835.1"/>
    <property type="molecule type" value="Genomic_DNA"/>
</dbReference>
<protein>
    <submittedName>
        <fullName evidence="2">Uncharacterized protein</fullName>
    </submittedName>
</protein>
<organism evidence="2 3">
    <name type="scientific">Saitozyma podzolica</name>
    <dbReference type="NCBI Taxonomy" id="1890683"/>
    <lineage>
        <taxon>Eukaryota</taxon>
        <taxon>Fungi</taxon>
        <taxon>Dikarya</taxon>
        <taxon>Basidiomycota</taxon>
        <taxon>Agaricomycotina</taxon>
        <taxon>Tremellomycetes</taxon>
        <taxon>Tremellales</taxon>
        <taxon>Trimorphomycetaceae</taxon>
        <taxon>Saitozyma</taxon>
    </lineage>
</organism>
<dbReference type="OrthoDB" id="10424600at2759"/>
<feature type="coiled-coil region" evidence="1">
    <location>
        <begin position="56"/>
        <end position="110"/>
    </location>
</feature>
<accession>A0A427YL55</accession>
<sequence>MSAPRQWSSSIASVIRGLGTSSSNQTTSNSVADSSTAEEELVDFSTHAFSTLHSKLEHQERLVDRIQTQFEKYASEAAEGHTEEDFQSRMSKLVEARAELDRIKEALEARMLHGMDLGNELIPHLIYLLDITASQAVAVGPGSYLEKSTSEMTRILVQTREVEKDVGRDLLWLDDEYLLLTTHDRSTPIAERIRSLVQAQSDINRGS</sequence>
<comment type="caution">
    <text evidence="2">The sequence shown here is derived from an EMBL/GenBank/DDBJ whole genome shotgun (WGS) entry which is preliminary data.</text>
</comment>
<evidence type="ECO:0000313" key="2">
    <source>
        <dbReference type="EMBL" id="RSH91835.1"/>
    </source>
</evidence>
<name>A0A427YL55_9TREE</name>